<reference evidence="3" key="1">
    <citation type="journal article" date="2019" name="Int. J. Syst. Evol. Microbiol.">
        <title>The Global Catalogue of Microorganisms (GCM) 10K type strain sequencing project: providing services to taxonomists for standard genome sequencing and annotation.</title>
        <authorList>
            <consortium name="The Broad Institute Genomics Platform"/>
            <consortium name="The Broad Institute Genome Sequencing Center for Infectious Disease"/>
            <person name="Wu L."/>
            <person name="Ma J."/>
        </authorList>
    </citation>
    <scope>NUCLEOTIDE SEQUENCE [LARGE SCALE GENOMIC DNA]</scope>
    <source>
        <strain evidence="3">JCM 18302</strain>
    </source>
</reference>
<keyword evidence="3" id="KW-1185">Reference proteome</keyword>
<name>A0ABP9N6Q4_9PSEU</name>
<protein>
    <submittedName>
        <fullName evidence="2">Uncharacterized protein</fullName>
    </submittedName>
</protein>
<dbReference type="Proteomes" id="UP001500804">
    <property type="component" value="Unassembled WGS sequence"/>
</dbReference>
<evidence type="ECO:0000256" key="1">
    <source>
        <dbReference type="SAM" id="MobiDB-lite"/>
    </source>
</evidence>
<proteinExistence type="predicted"/>
<feature type="compositionally biased region" description="Basic and acidic residues" evidence="1">
    <location>
        <begin position="61"/>
        <end position="71"/>
    </location>
</feature>
<feature type="region of interest" description="Disordered" evidence="1">
    <location>
        <begin position="47"/>
        <end position="71"/>
    </location>
</feature>
<organism evidence="2 3">
    <name type="scientific">Pseudonocardia adelaidensis</name>
    <dbReference type="NCBI Taxonomy" id="648754"/>
    <lineage>
        <taxon>Bacteria</taxon>
        <taxon>Bacillati</taxon>
        <taxon>Actinomycetota</taxon>
        <taxon>Actinomycetes</taxon>
        <taxon>Pseudonocardiales</taxon>
        <taxon>Pseudonocardiaceae</taxon>
        <taxon>Pseudonocardia</taxon>
    </lineage>
</organism>
<evidence type="ECO:0000313" key="2">
    <source>
        <dbReference type="EMBL" id="GAA5110886.1"/>
    </source>
</evidence>
<dbReference type="EMBL" id="BAABJO010000001">
    <property type="protein sequence ID" value="GAA5110886.1"/>
    <property type="molecule type" value="Genomic_DNA"/>
</dbReference>
<accession>A0ABP9N6Q4</accession>
<gene>
    <name evidence="2" type="ORF">GCM10023320_03150</name>
</gene>
<comment type="caution">
    <text evidence="2">The sequence shown here is derived from an EMBL/GenBank/DDBJ whole genome shotgun (WGS) entry which is preliminary data.</text>
</comment>
<sequence length="94" mass="10214">MNPRRPAATPSVSQTARPSRCCIAFGGGLTLVLGDAPARLTRQFREHPAHEPGDVPPGLLHPREPTGDPIEKLTFQRRPQAGLYAVARGHRAIF</sequence>
<evidence type="ECO:0000313" key="3">
    <source>
        <dbReference type="Proteomes" id="UP001500804"/>
    </source>
</evidence>